<reference evidence="1" key="2">
    <citation type="journal article" date="2022" name="New Phytol.">
        <title>Evolutionary transition to the ectomycorrhizal habit in the genomes of a hyperdiverse lineage of mushroom-forming fungi.</title>
        <authorList>
            <person name="Looney B."/>
            <person name="Miyauchi S."/>
            <person name="Morin E."/>
            <person name="Drula E."/>
            <person name="Courty P.E."/>
            <person name="Kohler A."/>
            <person name="Kuo A."/>
            <person name="LaButti K."/>
            <person name="Pangilinan J."/>
            <person name="Lipzen A."/>
            <person name="Riley R."/>
            <person name="Andreopoulos W."/>
            <person name="He G."/>
            <person name="Johnson J."/>
            <person name="Nolan M."/>
            <person name="Tritt A."/>
            <person name="Barry K.W."/>
            <person name="Grigoriev I.V."/>
            <person name="Nagy L.G."/>
            <person name="Hibbett D."/>
            <person name="Henrissat B."/>
            <person name="Matheny P.B."/>
            <person name="Labbe J."/>
            <person name="Martin F.M."/>
        </authorList>
    </citation>
    <scope>NUCLEOTIDE SEQUENCE</scope>
    <source>
        <strain evidence="1">EC-137</strain>
    </source>
</reference>
<accession>A0ACB8Q7U3</accession>
<reference evidence="1" key="1">
    <citation type="submission" date="2021-02" db="EMBL/GenBank/DDBJ databases">
        <authorList>
            <consortium name="DOE Joint Genome Institute"/>
            <person name="Ahrendt S."/>
            <person name="Looney B.P."/>
            <person name="Miyauchi S."/>
            <person name="Morin E."/>
            <person name="Drula E."/>
            <person name="Courty P.E."/>
            <person name="Chicoki N."/>
            <person name="Fauchery L."/>
            <person name="Kohler A."/>
            <person name="Kuo A."/>
            <person name="Labutti K."/>
            <person name="Pangilinan J."/>
            <person name="Lipzen A."/>
            <person name="Riley R."/>
            <person name="Andreopoulos W."/>
            <person name="He G."/>
            <person name="Johnson J."/>
            <person name="Barry K.W."/>
            <person name="Grigoriev I.V."/>
            <person name="Nagy L."/>
            <person name="Hibbett D."/>
            <person name="Henrissat B."/>
            <person name="Matheny P.B."/>
            <person name="Labbe J."/>
            <person name="Martin F."/>
        </authorList>
    </citation>
    <scope>NUCLEOTIDE SEQUENCE</scope>
    <source>
        <strain evidence="1">EC-137</strain>
    </source>
</reference>
<dbReference type="Proteomes" id="UP000814128">
    <property type="component" value="Unassembled WGS sequence"/>
</dbReference>
<dbReference type="EMBL" id="MU273828">
    <property type="protein sequence ID" value="KAI0027859.1"/>
    <property type="molecule type" value="Genomic_DNA"/>
</dbReference>
<gene>
    <name evidence="1" type="ORF">K488DRAFT_60286</name>
</gene>
<proteinExistence type="predicted"/>
<protein>
    <submittedName>
        <fullName evidence="1">Uncharacterized protein</fullName>
    </submittedName>
</protein>
<evidence type="ECO:0000313" key="2">
    <source>
        <dbReference type="Proteomes" id="UP000814128"/>
    </source>
</evidence>
<sequence length="261" mass="29109">MVQEYEGGKGSFSGSLISHRRGRFAALSVGASYEGGQKLPRNLAFKRAAHKEISERLLANPHIQRIAGYASEGFAYYFPKSYHHVCTQLRTLHRMFPHLRWPFLNSIYTGVTFNFGPKTVSLEHNDYSNYPTAPCSITPLGCFDAAKGGHLILFDLGVFVQLPAYRTALISSAGLRHGNTPVCSGEIRLSFTQWIVGGLMRMAAYGRPAGKVTDVERRQLEAETDEGWEAQAGRLSNWLELDADREAVYRAEREYNSSRGA</sequence>
<evidence type="ECO:0000313" key="1">
    <source>
        <dbReference type="EMBL" id="KAI0027859.1"/>
    </source>
</evidence>
<organism evidence="1 2">
    <name type="scientific">Vararia minispora EC-137</name>
    <dbReference type="NCBI Taxonomy" id="1314806"/>
    <lineage>
        <taxon>Eukaryota</taxon>
        <taxon>Fungi</taxon>
        <taxon>Dikarya</taxon>
        <taxon>Basidiomycota</taxon>
        <taxon>Agaricomycotina</taxon>
        <taxon>Agaricomycetes</taxon>
        <taxon>Russulales</taxon>
        <taxon>Lachnocladiaceae</taxon>
        <taxon>Vararia</taxon>
    </lineage>
</organism>
<comment type="caution">
    <text evidence="1">The sequence shown here is derived from an EMBL/GenBank/DDBJ whole genome shotgun (WGS) entry which is preliminary data.</text>
</comment>
<keyword evidence="2" id="KW-1185">Reference proteome</keyword>
<name>A0ACB8Q7U3_9AGAM</name>